<dbReference type="SUPFAM" id="SSF51735">
    <property type="entry name" value="NAD(P)-binding Rossmann-fold domains"/>
    <property type="match status" value="1"/>
</dbReference>
<dbReference type="PANTHER" id="PTHR43245">
    <property type="entry name" value="BIFUNCTIONAL POLYMYXIN RESISTANCE PROTEIN ARNA"/>
    <property type="match status" value="1"/>
</dbReference>
<dbReference type="InParanoid" id="A0A2K1QZM9"/>
<evidence type="ECO:0000256" key="1">
    <source>
        <dbReference type="ARBA" id="ARBA00009219"/>
    </source>
</evidence>
<dbReference type="GO" id="GO:0016616">
    <property type="term" value="F:oxidoreductase activity, acting on the CH-OH group of donors, NAD or NADP as acceptor"/>
    <property type="evidence" value="ECO:0007669"/>
    <property type="project" value="InterPro"/>
</dbReference>
<evidence type="ECO:0000259" key="3">
    <source>
        <dbReference type="Pfam" id="PF01073"/>
    </source>
</evidence>
<sequence>MTKRVLVTGGSGFLGGATIRALSVTYPDWTLYDLDLRPPPSVPSALPATFLQGDITSPPSLSSAFATARPDIVLHTAGAVPNGQSRYHPSPAVRDWVRRVNVTGTQNVLAACREHGVKVLVYTSSCTVISDDVEHDYPLMKETLPTGRATLVYGRSKAVAESEVLKSNGSRDEGMLTCALRPATVIGPGDNYGVIRTVRNLVPNWETAWVLGDGDNLYDFVYIDNVAQAHVLAVENLLREGAEGSKSVAGKAVFVSNQQPVYFRDFMKAVWAQVDGHVPAFEMRVPAGVAWAIGAMAEVMGWISGREVALSRGSVKDAIGIRYADHTRARELLGYRPKIGLPEAIRLACDDFKRQLREGSTPGKMDKTT</sequence>
<evidence type="ECO:0000313" key="5">
    <source>
        <dbReference type="Proteomes" id="UP000243797"/>
    </source>
</evidence>
<organism evidence="4 5">
    <name type="scientific">Sphaceloma murrayae</name>
    <dbReference type="NCBI Taxonomy" id="2082308"/>
    <lineage>
        <taxon>Eukaryota</taxon>
        <taxon>Fungi</taxon>
        <taxon>Dikarya</taxon>
        <taxon>Ascomycota</taxon>
        <taxon>Pezizomycotina</taxon>
        <taxon>Dothideomycetes</taxon>
        <taxon>Dothideomycetidae</taxon>
        <taxon>Myriangiales</taxon>
        <taxon>Elsinoaceae</taxon>
        <taxon>Sphaceloma</taxon>
    </lineage>
</organism>
<keyword evidence="5" id="KW-1185">Reference proteome</keyword>
<dbReference type="GO" id="GO:0006694">
    <property type="term" value="P:steroid biosynthetic process"/>
    <property type="evidence" value="ECO:0007669"/>
    <property type="project" value="InterPro"/>
</dbReference>
<dbReference type="AlphaFoldDB" id="A0A2K1QZM9"/>
<dbReference type="InterPro" id="IPR002225">
    <property type="entry name" value="3Beta_OHSteriod_DH/Estase"/>
</dbReference>
<dbReference type="OrthoDB" id="331544at2759"/>
<dbReference type="InterPro" id="IPR050177">
    <property type="entry name" value="Lipid_A_modif_metabolic_enz"/>
</dbReference>
<evidence type="ECO:0000256" key="2">
    <source>
        <dbReference type="ARBA" id="ARBA00023002"/>
    </source>
</evidence>
<dbReference type="Pfam" id="PF01073">
    <property type="entry name" value="3Beta_HSD"/>
    <property type="match status" value="1"/>
</dbReference>
<reference evidence="4 5" key="1">
    <citation type="submission" date="2017-06" db="EMBL/GenBank/DDBJ databases">
        <title>Draft genome sequence of a variant of Elsinoe murrayae.</title>
        <authorList>
            <person name="Cheng Q."/>
        </authorList>
    </citation>
    <scope>NUCLEOTIDE SEQUENCE [LARGE SCALE GENOMIC DNA]</scope>
    <source>
        <strain evidence="4 5">CQ-2017a</strain>
    </source>
</reference>
<accession>A0A2K1QZM9</accession>
<dbReference type="STRING" id="2082308.A0A2K1QZM9"/>
<keyword evidence="2" id="KW-0560">Oxidoreductase</keyword>
<evidence type="ECO:0000313" key="4">
    <source>
        <dbReference type="EMBL" id="PNS20491.1"/>
    </source>
</evidence>
<dbReference type="Gene3D" id="3.40.50.720">
    <property type="entry name" value="NAD(P)-binding Rossmann-like Domain"/>
    <property type="match status" value="1"/>
</dbReference>
<name>A0A2K1QZM9_9PEZI</name>
<protein>
    <submittedName>
        <fullName evidence="4">Sterol-4-alpha-carboxylate 3-dehydrogenase, decarboxylating</fullName>
    </submittedName>
</protein>
<comment type="similarity">
    <text evidence="1">Belongs to the 3-beta-HSD family.</text>
</comment>
<dbReference type="PANTHER" id="PTHR43245:SF51">
    <property type="entry name" value="SHORT CHAIN DEHYDROGENASE_REDUCTASE FAMILY 42E, MEMBER 2"/>
    <property type="match status" value="1"/>
</dbReference>
<gene>
    <name evidence="4" type="ORF">CAC42_5941</name>
</gene>
<proteinExistence type="inferred from homology"/>
<feature type="domain" description="3-beta hydroxysteroid dehydrogenase/isomerase" evidence="3">
    <location>
        <begin position="6"/>
        <end position="275"/>
    </location>
</feature>
<dbReference type="EMBL" id="NKHZ01000025">
    <property type="protein sequence ID" value="PNS20491.1"/>
    <property type="molecule type" value="Genomic_DNA"/>
</dbReference>
<comment type="caution">
    <text evidence="4">The sequence shown here is derived from an EMBL/GenBank/DDBJ whole genome shotgun (WGS) entry which is preliminary data.</text>
</comment>
<dbReference type="InterPro" id="IPR036291">
    <property type="entry name" value="NAD(P)-bd_dom_sf"/>
</dbReference>
<dbReference type="Proteomes" id="UP000243797">
    <property type="component" value="Unassembled WGS sequence"/>
</dbReference>